<dbReference type="Proteomes" id="UP000620104">
    <property type="component" value="Unassembled WGS sequence"/>
</dbReference>
<dbReference type="OrthoDB" id="5593818at2759"/>
<evidence type="ECO:0000256" key="1">
    <source>
        <dbReference type="ARBA" id="ARBA00024204"/>
    </source>
</evidence>
<protein>
    <submittedName>
        <fullName evidence="3">Uncharacterized protein</fullName>
    </submittedName>
</protein>
<dbReference type="EMBL" id="BLZA01000030">
    <property type="protein sequence ID" value="GHJ88627.1"/>
    <property type="molecule type" value="Genomic_DNA"/>
</dbReference>
<dbReference type="PANTHER" id="PTHR31905">
    <property type="entry name" value="COILED-COIL DOMAIN-CONTAINING PROTEIN 58"/>
    <property type="match status" value="1"/>
</dbReference>
<dbReference type="PANTHER" id="PTHR31905:SF2">
    <property type="entry name" value="PROTEIN MIX23"/>
    <property type="match status" value="1"/>
</dbReference>
<name>A0A8H3TWW5_9TREE</name>
<proteinExistence type="inferred from homology"/>
<sequence>MDYRRDQDASSSSRTALPFGSASAYNDTFPSPSSTSPLSNYRNRDSARKVAGVSEETLRASVRGKGESDTGGLLEVTAETCYQLSLFKAIMNEYRRFDDMIIVRLNRASAARRDENRSQGLPPTQGQDDTCLKLWKEMIAGWQHRQRLLNFCTATVEQDLREKQRLVQGQEPELDRRPITSFFEEEVLANQLKTEQRVEAIVRRRTVDAFKGQCRFFVPPEGGDAKTWWDLANQSR</sequence>
<reference evidence="3" key="1">
    <citation type="submission" date="2020-07" db="EMBL/GenBank/DDBJ databases">
        <title>Draft Genome Sequence of a Deep-Sea Yeast, Naganishia (Cryptococcus) liquefaciens strain N6.</title>
        <authorList>
            <person name="Han Y.W."/>
            <person name="Kajitani R."/>
            <person name="Morimoto H."/>
            <person name="Parhat M."/>
            <person name="Tsubouchi H."/>
            <person name="Bakenova O."/>
            <person name="Ogata M."/>
            <person name="Argunhan B."/>
            <person name="Aoki R."/>
            <person name="Kajiwara S."/>
            <person name="Itoh T."/>
            <person name="Iwasaki H."/>
        </authorList>
    </citation>
    <scope>NUCLEOTIDE SEQUENCE</scope>
    <source>
        <strain evidence="3">N6</strain>
    </source>
</reference>
<feature type="region of interest" description="Disordered" evidence="2">
    <location>
        <begin position="1"/>
        <end position="56"/>
    </location>
</feature>
<gene>
    <name evidence="3" type="ORF">NliqN6_5029</name>
</gene>
<comment type="similarity">
    <text evidence="1">Belongs to the MIX23 family.</text>
</comment>
<dbReference type="GO" id="GO:0005758">
    <property type="term" value="C:mitochondrial intermembrane space"/>
    <property type="evidence" value="ECO:0007669"/>
    <property type="project" value="InterPro"/>
</dbReference>
<organism evidence="3 4">
    <name type="scientific">Naganishia liquefaciens</name>
    <dbReference type="NCBI Taxonomy" id="104408"/>
    <lineage>
        <taxon>Eukaryota</taxon>
        <taxon>Fungi</taxon>
        <taxon>Dikarya</taxon>
        <taxon>Basidiomycota</taxon>
        <taxon>Agaricomycotina</taxon>
        <taxon>Tremellomycetes</taxon>
        <taxon>Filobasidiales</taxon>
        <taxon>Filobasidiaceae</taxon>
        <taxon>Naganishia</taxon>
    </lineage>
</organism>
<keyword evidence="4" id="KW-1185">Reference proteome</keyword>
<evidence type="ECO:0000313" key="3">
    <source>
        <dbReference type="EMBL" id="GHJ88627.1"/>
    </source>
</evidence>
<comment type="caution">
    <text evidence="3">The sequence shown here is derived from an EMBL/GenBank/DDBJ whole genome shotgun (WGS) entry which is preliminary data.</text>
</comment>
<dbReference type="InterPro" id="IPR019171">
    <property type="entry name" value="MIX23"/>
</dbReference>
<dbReference type="AlphaFoldDB" id="A0A8H3TWW5"/>
<dbReference type="Pfam" id="PF09774">
    <property type="entry name" value="MIX23"/>
    <property type="match status" value="1"/>
</dbReference>
<evidence type="ECO:0000256" key="2">
    <source>
        <dbReference type="SAM" id="MobiDB-lite"/>
    </source>
</evidence>
<accession>A0A8H3TWW5</accession>
<feature type="compositionally biased region" description="Low complexity" evidence="2">
    <location>
        <begin position="30"/>
        <end position="39"/>
    </location>
</feature>
<evidence type="ECO:0000313" key="4">
    <source>
        <dbReference type="Proteomes" id="UP000620104"/>
    </source>
</evidence>